<reference evidence="2" key="2">
    <citation type="submission" date="2021-04" db="EMBL/GenBank/DDBJ databases">
        <authorList>
            <person name="Gilroy R."/>
        </authorList>
    </citation>
    <scope>NUCLEOTIDE SEQUENCE</scope>
    <source>
        <strain evidence="2">ChiHjej12B11-14209</strain>
    </source>
</reference>
<reference evidence="2" key="1">
    <citation type="journal article" date="2021" name="PeerJ">
        <title>Extensive microbial diversity within the chicken gut microbiome revealed by metagenomics and culture.</title>
        <authorList>
            <person name="Gilroy R."/>
            <person name="Ravi A."/>
            <person name="Getino M."/>
            <person name="Pursley I."/>
            <person name="Horton D.L."/>
            <person name="Alikhan N.F."/>
            <person name="Baker D."/>
            <person name="Gharbi K."/>
            <person name="Hall N."/>
            <person name="Watson M."/>
            <person name="Adriaenssens E.M."/>
            <person name="Foster-Nyarko E."/>
            <person name="Jarju S."/>
            <person name="Secka A."/>
            <person name="Antonio M."/>
            <person name="Oren A."/>
            <person name="Chaudhuri R.R."/>
            <person name="La Ragione R."/>
            <person name="Hildebrand F."/>
            <person name="Pallen M.J."/>
        </authorList>
    </citation>
    <scope>NUCLEOTIDE SEQUENCE</scope>
    <source>
        <strain evidence="2">ChiHjej12B11-14209</strain>
    </source>
</reference>
<feature type="domain" description="Apiosidase-like catalytic" evidence="1">
    <location>
        <begin position="7"/>
        <end position="336"/>
    </location>
</feature>
<proteinExistence type="predicted"/>
<dbReference type="Pfam" id="PF13204">
    <property type="entry name" value="Apiosidase"/>
    <property type="match status" value="1"/>
</dbReference>
<dbReference type="AlphaFoldDB" id="A0A9D2EYU3"/>
<evidence type="ECO:0000259" key="1">
    <source>
        <dbReference type="Pfam" id="PF13204"/>
    </source>
</evidence>
<accession>A0A9D2EYU3</accession>
<dbReference type="PANTHER" id="PTHR37836:SF3">
    <property type="entry name" value="ENDOGLUCANASE"/>
    <property type="match status" value="1"/>
</dbReference>
<sequence>MSQVKVNKRHLERDGRPFFWLADTIWTAFTNPTDDEWIEYLDRRAAQGFNVLQINALPQWDRCGAPFDRYPYATDDHGRTFDFTRPVPEFWEHARWQLAEAVRRGFVPAIVVQWCNYVPNTWASNLVPDNVIPDELVEFVVTRIVESFAEFDPIWVISGDTDFDNPEPVERYTMIADLMDRLSPDSLKCYHIKGRYDGLPESLAERADIYLYQSGHNISAQAGARTLALSFGERPVSRPTINSEPCYEQIGYSHMIYGRFRREDCRRALWLSVTGGASAGVTYGAHGVWNWQNPSYDTLALGEGFLQALPHEVSAQLPGADDFGLARRIIERLGLFELDPCQEALANHKEDVFAAKTTDGSTLVAYVPTNASISLRGDLTGAHLTWIDVTSGRTAPATWSYDPERDVTRLEQGAHLADALVVASLEGRA</sequence>
<organism evidence="2 3">
    <name type="scientific">Candidatus Olsenella pullistercoris</name>
    <dbReference type="NCBI Taxonomy" id="2838712"/>
    <lineage>
        <taxon>Bacteria</taxon>
        <taxon>Bacillati</taxon>
        <taxon>Actinomycetota</taxon>
        <taxon>Coriobacteriia</taxon>
        <taxon>Coriobacteriales</taxon>
        <taxon>Atopobiaceae</taxon>
        <taxon>Olsenella</taxon>
    </lineage>
</organism>
<comment type="caution">
    <text evidence="2">The sequence shown here is derived from an EMBL/GenBank/DDBJ whole genome shotgun (WGS) entry which is preliminary data.</text>
</comment>
<gene>
    <name evidence="2" type="ORF">IAA19_01990</name>
</gene>
<protein>
    <submittedName>
        <fullName evidence="2">DUF4038 domain-containing protein</fullName>
    </submittedName>
</protein>
<evidence type="ECO:0000313" key="2">
    <source>
        <dbReference type="EMBL" id="HIZ45776.1"/>
    </source>
</evidence>
<dbReference type="Proteomes" id="UP000824062">
    <property type="component" value="Unassembled WGS sequence"/>
</dbReference>
<dbReference type="PANTHER" id="PTHR37836">
    <property type="entry name" value="LMO1036 PROTEIN"/>
    <property type="match status" value="1"/>
</dbReference>
<dbReference type="EMBL" id="DXBM01000019">
    <property type="protein sequence ID" value="HIZ45776.1"/>
    <property type="molecule type" value="Genomic_DNA"/>
</dbReference>
<dbReference type="InterPro" id="IPR025277">
    <property type="entry name" value="Apiosidase-like_cat_dom"/>
</dbReference>
<name>A0A9D2EYU3_9ACTN</name>
<evidence type="ECO:0000313" key="3">
    <source>
        <dbReference type="Proteomes" id="UP000824062"/>
    </source>
</evidence>
<dbReference type="Gene3D" id="3.20.20.80">
    <property type="entry name" value="Glycosidases"/>
    <property type="match status" value="1"/>
</dbReference>